<evidence type="ECO:0000256" key="6">
    <source>
        <dbReference type="ARBA" id="ARBA00022960"/>
    </source>
</evidence>
<evidence type="ECO:0000256" key="12">
    <source>
        <dbReference type="HAMAP-Rule" id="MF_00111"/>
    </source>
</evidence>
<evidence type="ECO:0000259" key="13">
    <source>
        <dbReference type="Pfam" id="PF00275"/>
    </source>
</evidence>
<comment type="subcellular location">
    <subcellularLocation>
        <location evidence="1 12">Cytoplasm</location>
    </subcellularLocation>
</comment>
<feature type="binding site" evidence="12">
    <location>
        <position position="100"/>
    </location>
    <ligand>
        <name>UDP-N-acetyl-alpha-D-glucosamine</name>
        <dbReference type="ChEBI" id="CHEBI:57705"/>
    </ligand>
</feature>
<dbReference type="FunFam" id="3.65.10.10:FF:000001">
    <property type="entry name" value="UDP-N-acetylglucosamine 1-carboxyvinyltransferase"/>
    <property type="match status" value="1"/>
</dbReference>
<feature type="binding site" evidence="12">
    <location>
        <begin position="28"/>
        <end position="29"/>
    </location>
    <ligand>
        <name>phosphoenolpyruvate</name>
        <dbReference type="ChEBI" id="CHEBI:58702"/>
    </ligand>
</feature>
<dbReference type="Gene3D" id="3.65.10.10">
    <property type="entry name" value="Enolpyruvate transferase domain"/>
    <property type="match status" value="2"/>
</dbReference>
<organism evidence="14 15">
    <name type="scientific">Zhenpiania hominis</name>
    <dbReference type="NCBI Taxonomy" id="2763644"/>
    <lineage>
        <taxon>Bacteria</taxon>
        <taxon>Bacillati</taxon>
        <taxon>Bacillota</taxon>
        <taxon>Clostridia</taxon>
        <taxon>Peptostreptococcales</taxon>
        <taxon>Anaerovoracaceae</taxon>
        <taxon>Zhenpiania</taxon>
    </lineage>
</organism>
<dbReference type="InterPro" id="IPR036968">
    <property type="entry name" value="Enolpyruvate_Tfrase_sf"/>
</dbReference>
<comment type="function">
    <text evidence="12">Cell wall formation. Adds enolpyruvyl to UDP-N-acetylglucosamine.</text>
</comment>
<evidence type="ECO:0000256" key="9">
    <source>
        <dbReference type="ARBA" id="ARBA00023316"/>
    </source>
</evidence>
<dbReference type="SUPFAM" id="SSF55205">
    <property type="entry name" value="EPT/RTPC-like"/>
    <property type="match status" value="1"/>
</dbReference>
<feature type="domain" description="Enolpyruvate transferase" evidence="13">
    <location>
        <begin position="12"/>
        <end position="416"/>
    </location>
</feature>
<keyword evidence="5 12" id="KW-0808">Transferase</keyword>
<dbReference type="GO" id="GO:0051301">
    <property type="term" value="P:cell division"/>
    <property type="evidence" value="ECO:0007669"/>
    <property type="project" value="UniProtKB-KW"/>
</dbReference>
<keyword evidence="12" id="KW-0670">Pyruvate</keyword>
<dbReference type="EMBL" id="JACRYT010000003">
    <property type="protein sequence ID" value="MBC6679303.1"/>
    <property type="molecule type" value="Genomic_DNA"/>
</dbReference>
<dbReference type="InterPro" id="IPR005750">
    <property type="entry name" value="UDP_GlcNAc_COvinyl_MurA"/>
</dbReference>
<evidence type="ECO:0000256" key="3">
    <source>
        <dbReference type="ARBA" id="ARBA00022490"/>
    </source>
</evidence>
<keyword evidence="4 12" id="KW-0132">Cell division</keyword>
<comment type="caution">
    <text evidence="14">The sequence shown here is derived from an EMBL/GenBank/DDBJ whole genome shotgun (WGS) entry which is preliminary data.</text>
</comment>
<dbReference type="CDD" id="cd01555">
    <property type="entry name" value="UdpNAET"/>
    <property type="match status" value="1"/>
</dbReference>
<dbReference type="HAMAP" id="MF_00111">
    <property type="entry name" value="MurA"/>
    <property type="match status" value="1"/>
</dbReference>
<dbReference type="NCBIfam" id="NF006873">
    <property type="entry name" value="PRK09369.1"/>
    <property type="match status" value="1"/>
</dbReference>
<dbReference type="EC" id="2.5.1.7" evidence="12"/>
<comment type="similarity">
    <text evidence="10 12">Belongs to the EPSP synthase family. MurA subfamily.</text>
</comment>
<dbReference type="Pfam" id="PF00275">
    <property type="entry name" value="EPSP_synthase"/>
    <property type="match status" value="1"/>
</dbReference>
<dbReference type="GO" id="GO:0008760">
    <property type="term" value="F:UDP-N-acetylglucosamine 1-carboxyvinyltransferase activity"/>
    <property type="evidence" value="ECO:0007669"/>
    <property type="project" value="UniProtKB-UniRule"/>
</dbReference>
<dbReference type="PANTHER" id="PTHR43783">
    <property type="entry name" value="UDP-N-ACETYLGLUCOSAMINE 1-CARBOXYVINYLTRANSFERASE"/>
    <property type="match status" value="1"/>
</dbReference>
<keyword evidence="3 12" id="KW-0963">Cytoplasm</keyword>
<sequence length="429" mass="46046">MCWRKEVAKFLVQKSGPLTGEVTISGSKNAVLPIMAAALLTEEKCTIMETPALRDVDVMCQLLESLGAEVEDKLEDNIVEIEAKTISQNEAPFELVKKMRASILVIGPLLARTGKAVIPLPGGCAIGKRPIELHLKGLRALGVEIKEESGTQGPLEAKVDRLVGNDIYLDFPSVGATEVIMMTAAVAEGTTVIENAAQEPEIVDLANFLNKMGAKIKGAGTATVKIDGVEKLHGVSHQVIPDRIEAGTFMVASVITKGNILIRNILPDHVKPVTAKLRECGAEITMTEEGMIVRGDVNPIISTDIKTLPYPGFPTDMQSPFMALLTVAKGPSVVIETVFENRFMHVAEFNRMGANIKTQGNCAIIPGDKQLQGAQVVATDLRAGAAVVLTGLVAEGTTEVSDIYHIDRGYENFVEKFRGLGATILRIED</sequence>
<dbReference type="GO" id="GO:0071555">
    <property type="term" value="P:cell wall organization"/>
    <property type="evidence" value="ECO:0007669"/>
    <property type="project" value="UniProtKB-KW"/>
</dbReference>
<keyword evidence="6 12" id="KW-0133">Cell shape</keyword>
<dbReference type="GO" id="GO:0005737">
    <property type="term" value="C:cytoplasm"/>
    <property type="evidence" value="ECO:0007669"/>
    <property type="project" value="UniProtKB-SubCell"/>
</dbReference>
<keyword evidence="8 12" id="KW-0131">Cell cycle</keyword>
<accession>A0A923SVF4</accession>
<keyword evidence="15" id="KW-1185">Reference proteome</keyword>
<evidence type="ECO:0000256" key="2">
    <source>
        <dbReference type="ARBA" id="ARBA00004752"/>
    </source>
</evidence>
<comment type="catalytic activity">
    <reaction evidence="11 12">
        <text>phosphoenolpyruvate + UDP-N-acetyl-alpha-D-glucosamine = UDP-N-acetyl-3-O-(1-carboxyvinyl)-alpha-D-glucosamine + phosphate</text>
        <dbReference type="Rhea" id="RHEA:18681"/>
        <dbReference type="ChEBI" id="CHEBI:43474"/>
        <dbReference type="ChEBI" id="CHEBI:57705"/>
        <dbReference type="ChEBI" id="CHEBI:58702"/>
        <dbReference type="ChEBI" id="CHEBI:68483"/>
        <dbReference type="EC" id="2.5.1.7"/>
    </reaction>
</comment>
<dbReference type="GO" id="GO:0008360">
    <property type="term" value="P:regulation of cell shape"/>
    <property type="evidence" value="ECO:0007669"/>
    <property type="project" value="UniProtKB-KW"/>
</dbReference>
<evidence type="ECO:0000313" key="14">
    <source>
        <dbReference type="EMBL" id="MBC6679303.1"/>
    </source>
</evidence>
<evidence type="ECO:0000256" key="7">
    <source>
        <dbReference type="ARBA" id="ARBA00022984"/>
    </source>
</evidence>
<keyword evidence="9 12" id="KW-0961">Cell wall biogenesis/degradation</keyword>
<keyword evidence="7 12" id="KW-0573">Peptidoglycan synthesis</keyword>
<gene>
    <name evidence="12 14" type="primary">murA</name>
    <name evidence="14" type="ORF">H9L42_05610</name>
</gene>
<feature type="binding site" evidence="12">
    <location>
        <position position="316"/>
    </location>
    <ligand>
        <name>UDP-N-acetyl-alpha-D-glucosamine</name>
        <dbReference type="ChEBI" id="CHEBI:57705"/>
    </ligand>
</feature>
<evidence type="ECO:0000256" key="4">
    <source>
        <dbReference type="ARBA" id="ARBA00022618"/>
    </source>
</evidence>
<evidence type="ECO:0000256" key="5">
    <source>
        <dbReference type="ARBA" id="ARBA00022679"/>
    </source>
</evidence>
<dbReference type="InterPro" id="IPR013792">
    <property type="entry name" value="RNA3'P_cycl/enolpyr_Trfase_a/b"/>
</dbReference>
<evidence type="ECO:0000256" key="1">
    <source>
        <dbReference type="ARBA" id="ARBA00004496"/>
    </source>
</evidence>
<dbReference type="InterPro" id="IPR050068">
    <property type="entry name" value="MurA_subfamily"/>
</dbReference>
<dbReference type="GO" id="GO:0019277">
    <property type="term" value="P:UDP-N-acetylgalactosamine biosynthetic process"/>
    <property type="evidence" value="ECO:0007669"/>
    <property type="project" value="InterPro"/>
</dbReference>
<reference evidence="14" key="1">
    <citation type="submission" date="2020-08" db="EMBL/GenBank/DDBJ databases">
        <title>Genome public.</title>
        <authorList>
            <person name="Liu C."/>
            <person name="Sun Q."/>
        </authorList>
    </citation>
    <scope>NUCLEOTIDE SEQUENCE</scope>
    <source>
        <strain evidence="14">BX12</strain>
    </source>
</reference>
<dbReference type="Proteomes" id="UP000602647">
    <property type="component" value="Unassembled WGS sequence"/>
</dbReference>
<evidence type="ECO:0000313" key="15">
    <source>
        <dbReference type="Proteomes" id="UP000602647"/>
    </source>
</evidence>
<dbReference type="PANTHER" id="PTHR43783:SF1">
    <property type="entry name" value="UDP-N-ACETYLGLUCOSAMINE 1-CARBOXYVINYLTRANSFERASE"/>
    <property type="match status" value="1"/>
</dbReference>
<comment type="caution">
    <text evidence="12">Lacks conserved residue(s) required for the propagation of feature annotation.</text>
</comment>
<feature type="binding site" evidence="12">
    <location>
        <begin position="129"/>
        <end position="133"/>
    </location>
    <ligand>
        <name>UDP-N-acetyl-alpha-D-glucosamine</name>
        <dbReference type="ChEBI" id="CHEBI:57705"/>
    </ligand>
</feature>
<dbReference type="InterPro" id="IPR001986">
    <property type="entry name" value="Enolpyruvate_Tfrase_dom"/>
</dbReference>
<feature type="modified residue" description="2-(S-cysteinyl)pyruvic acid O-phosphothioketal" evidence="12">
    <location>
        <position position="124"/>
    </location>
</feature>
<name>A0A923SVF4_9FIRM</name>
<feature type="binding site" evidence="12">
    <location>
        <position position="338"/>
    </location>
    <ligand>
        <name>UDP-N-acetyl-alpha-D-glucosamine</name>
        <dbReference type="ChEBI" id="CHEBI:57705"/>
    </ligand>
</feature>
<feature type="active site" description="Proton donor" evidence="12">
    <location>
        <position position="124"/>
    </location>
</feature>
<dbReference type="GO" id="GO:0009252">
    <property type="term" value="P:peptidoglycan biosynthetic process"/>
    <property type="evidence" value="ECO:0007669"/>
    <property type="project" value="UniProtKB-UniRule"/>
</dbReference>
<evidence type="ECO:0000256" key="10">
    <source>
        <dbReference type="ARBA" id="ARBA00038367"/>
    </source>
</evidence>
<dbReference type="NCBIfam" id="TIGR01072">
    <property type="entry name" value="murA"/>
    <property type="match status" value="1"/>
</dbReference>
<proteinExistence type="inferred from homology"/>
<comment type="pathway">
    <text evidence="2 12">Cell wall biogenesis; peptidoglycan biosynthesis.</text>
</comment>
<protein>
    <recommendedName>
        <fullName evidence="12">UDP-N-acetylglucosamine 1-carboxyvinyltransferase</fullName>
        <ecNumber evidence="12">2.5.1.7</ecNumber>
    </recommendedName>
    <alternativeName>
        <fullName evidence="12">Enoylpyruvate transferase</fullName>
    </alternativeName>
    <alternativeName>
        <fullName evidence="12">UDP-N-acetylglucosamine enolpyruvyl transferase</fullName>
        <shortName evidence="12">EPT</shortName>
    </alternativeName>
</protein>
<evidence type="ECO:0000256" key="11">
    <source>
        <dbReference type="ARBA" id="ARBA00047527"/>
    </source>
</evidence>
<evidence type="ECO:0000256" key="8">
    <source>
        <dbReference type="ARBA" id="ARBA00023306"/>
    </source>
</evidence>
<dbReference type="AlphaFoldDB" id="A0A923SVF4"/>